<sequence>MTQIYDLSDPLTLLDGLPFVDEGFTAKRLLAAVAAARHVTAEREGRTGRIGEHHAETWLGPSGALLLAGGQAMPAIPLTPGKKVQVAAKLAEIGVLVPAWTQLTTLPIRYAGLYPANGAISASSRAWPQHILLAEEAFATPIELREQVVHELSHQWLYLLEELWRLELPSARRVALPSGTADRSPAEVLGAAHVATVLIRLYEAAGDAPPGRLAKLAAYRTGCLHVLDRIADDLTDLGRAVARHLKEAT</sequence>
<comment type="caution">
    <text evidence="1">The sequence shown here is derived from an EMBL/GenBank/DDBJ whole genome shotgun (WGS) entry which is preliminary data.</text>
</comment>
<protein>
    <submittedName>
        <fullName evidence="1">Uncharacterized protein</fullName>
    </submittedName>
</protein>
<gene>
    <name evidence="1" type="ORF">GCM10007964_12220</name>
</gene>
<keyword evidence="2" id="KW-1185">Reference proteome</keyword>
<dbReference type="InterPro" id="IPR026337">
    <property type="entry name" value="AKG_HExxH"/>
</dbReference>
<reference evidence="1" key="2">
    <citation type="submission" date="2020-09" db="EMBL/GenBank/DDBJ databases">
        <authorList>
            <person name="Sun Q."/>
            <person name="Ohkuma M."/>
        </authorList>
    </citation>
    <scope>NUCLEOTIDE SEQUENCE</scope>
    <source>
        <strain evidence="1">JCM 13064</strain>
    </source>
</reference>
<dbReference type="EMBL" id="BMNT01000005">
    <property type="protein sequence ID" value="GGK71010.1"/>
    <property type="molecule type" value="Genomic_DNA"/>
</dbReference>
<proteinExistence type="predicted"/>
<evidence type="ECO:0000313" key="1">
    <source>
        <dbReference type="EMBL" id="GGK71010.1"/>
    </source>
</evidence>
<reference evidence="1" key="1">
    <citation type="journal article" date="2014" name="Int. J. Syst. Evol. Microbiol.">
        <title>Complete genome sequence of Corynebacterium casei LMG S-19264T (=DSM 44701T), isolated from a smear-ripened cheese.</title>
        <authorList>
            <consortium name="US DOE Joint Genome Institute (JGI-PGF)"/>
            <person name="Walter F."/>
            <person name="Albersmeier A."/>
            <person name="Kalinowski J."/>
            <person name="Ruckert C."/>
        </authorList>
    </citation>
    <scope>NUCLEOTIDE SEQUENCE</scope>
    <source>
        <strain evidence="1">JCM 13064</strain>
    </source>
</reference>
<accession>A0A917QVQ2</accession>
<dbReference type="RefSeq" id="WP_189161946.1">
    <property type="nucleotide sequence ID" value="NZ_BMNT01000005.1"/>
</dbReference>
<evidence type="ECO:0000313" key="2">
    <source>
        <dbReference type="Proteomes" id="UP000645217"/>
    </source>
</evidence>
<dbReference type="NCBIfam" id="TIGR04267">
    <property type="entry name" value="mod_HExxH"/>
    <property type="match status" value="1"/>
</dbReference>
<name>A0A917QVQ2_9ACTN</name>
<organism evidence="1 2">
    <name type="scientific">Sphaerisporangium melleum</name>
    <dbReference type="NCBI Taxonomy" id="321316"/>
    <lineage>
        <taxon>Bacteria</taxon>
        <taxon>Bacillati</taxon>
        <taxon>Actinomycetota</taxon>
        <taxon>Actinomycetes</taxon>
        <taxon>Streptosporangiales</taxon>
        <taxon>Streptosporangiaceae</taxon>
        <taxon>Sphaerisporangium</taxon>
    </lineage>
</organism>
<dbReference type="AlphaFoldDB" id="A0A917QVQ2"/>
<dbReference type="Proteomes" id="UP000645217">
    <property type="component" value="Unassembled WGS sequence"/>
</dbReference>